<dbReference type="EMBL" id="JAEKNR010000217">
    <property type="protein sequence ID" value="MBJ7600773.1"/>
    <property type="molecule type" value="Genomic_DNA"/>
</dbReference>
<dbReference type="AlphaFoldDB" id="A0A934KE05"/>
<gene>
    <name evidence="1" type="ORF">JF922_22220</name>
</gene>
<dbReference type="RefSeq" id="WP_338204733.1">
    <property type="nucleotide sequence ID" value="NZ_JAEKNR010000217.1"/>
</dbReference>
<keyword evidence="2" id="KW-1185">Reference proteome</keyword>
<dbReference type="InterPro" id="IPR011009">
    <property type="entry name" value="Kinase-like_dom_sf"/>
</dbReference>
<accession>A0A934KE05</accession>
<evidence type="ECO:0000313" key="2">
    <source>
        <dbReference type="Proteomes" id="UP000612893"/>
    </source>
</evidence>
<dbReference type="Gene3D" id="3.30.200.20">
    <property type="entry name" value="Phosphorylase Kinase, domain 1"/>
    <property type="match status" value="1"/>
</dbReference>
<evidence type="ECO:0000313" key="1">
    <source>
        <dbReference type="EMBL" id="MBJ7600773.1"/>
    </source>
</evidence>
<name>A0A934KE05_9BACT</name>
<dbReference type="SUPFAM" id="SSF56112">
    <property type="entry name" value="Protein kinase-like (PK-like)"/>
    <property type="match status" value="1"/>
</dbReference>
<dbReference type="Proteomes" id="UP000612893">
    <property type="component" value="Unassembled WGS sequence"/>
</dbReference>
<evidence type="ECO:0008006" key="3">
    <source>
        <dbReference type="Google" id="ProtNLM"/>
    </source>
</evidence>
<protein>
    <recommendedName>
        <fullName evidence="3">Aminoglycoside phosphotransferase domain-containing protein</fullName>
    </recommendedName>
</protein>
<sequence length="143" mass="15348">MAPPRAAGRRISWHQVPGHVRRAVEATLGAAVLEAHRQEGGFSPGAAARLRLSNGSGAFVKALGVDLDRDSVDLYRSEATTMSHLPAGLPVPRLLDVYDNGEWVALVYEEVRGRHPAVPWQADELERVAGAVDDLSAALRPSP</sequence>
<comment type="caution">
    <text evidence="1">The sequence shown here is derived from an EMBL/GenBank/DDBJ whole genome shotgun (WGS) entry which is preliminary data.</text>
</comment>
<proteinExistence type="predicted"/>
<reference evidence="1" key="1">
    <citation type="submission" date="2020-10" db="EMBL/GenBank/DDBJ databases">
        <title>Ca. Dormibacterota MAGs.</title>
        <authorList>
            <person name="Montgomery K."/>
        </authorList>
    </citation>
    <scope>NUCLEOTIDE SEQUENCE [LARGE SCALE GENOMIC DNA]</scope>
    <source>
        <strain evidence="1">SC8812_S17_10</strain>
    </source>
</reference>
<organism evidence="1 2">
    <name type="scientific">Candidatus Nephthysia bennettiae</name>
    <dbReference type="NCBI Taxonomy" id="3127016"/>
    <lineage>
        <taxon>Bacteria</taxon>
        <taxon>Bacillati</taxon>
        <taxon>Candidatus Dormiibacterota</taxon>
        <taxon>Candidatus Dormibacteria</taxon>
        <taxon>Candidatus Dormibacterales</taxon>
        <taxon>Candidatus Dormibacteraceae</taxon>
        <taxon>Candidatus Nephthysia</taxon>
    </lineage>
</organism>